<evidence type="ECO:0000256" key="2">
    <source>
        <dbReference type="ARBA" id="ARBA00022448"/>
    </source>
</evidence>
<feature type="transmembrane region" description="Helical" evidence="7">
    <location>
        <begin position="831"/>
        <end position="855"/>
    </location>
</feature>
<feature type="transmembrane region" description="Helical" evidence="7">
    <location>
        <begin position="583"/>
        <end position="604"/>
    </location>
</feature>
<feature type="transmembrane region" description="Helical" evidence="7">
    <location>
        <begin position="616"/>
        <end position="640"/>
    </location>
</feature>
<keyword evidence="2" id="KW-0813">Transport</keyword>
<feature type="transmembrane region" description="Helical" evidence="7">
    <location>
        <begin position="668"/>
        <end position="692"/>
    </location>
</feature>
<dbReference type="PROSITE" id="PS00610">
    <property type="entry name" value="NA_NEUROTRAN_SYMP_1"/>
    <property type="match status" value="1"/>
</dbReference>
<keyword evidence="4 7" id="KW-1133">Transmembrane helix</keyword>
<evidence type="ECO:0008006" key="9">
    <source>
        <dbReference type="Google" id="ProtNLM"/>
    </source>
</evidence>
<feature type="transmembrane region" description="Helical" evidence="7">
    <location>
        <begin position="923"/>
        <end position="942"/>
    </location>
</feature>
<evidence type="ECO:0000256" key="1">
    <source>
        <dbReference type="ARBA" id="ARBA00004141"/>
    </source>
</evidence>
<dbReference type="PANTHER" id="PTHR42948:SF1">
    <property type="entry name" value="TRANSPORTER"/>
    <property type="match status" value="1"/>
</dbReference>
<gene>
    <name evidence="8" type="ORF">SDC9_49155</name>
</gene>
<evidence type="ECO:0000256" key="4">
    <source>
        <dbReference type="ARBA" id="ARBA00022989"/>
    </source>
</evidence>
<comment type="subcellular location">
    <subcellularLocation>
        <location evidence="1">Membrane</location>
        <topology evidence="1">Multi-pass membrane protein</topology>
    </subcellularLocation>
</comment>
<dbReference type="PRINTS" id="PR00176">
    <property type="entry name" value="NANEUSMPORT"/>
</dbReference>
<dbReference type="CDD" id="cd10336">
    <property type="entry name" value="SLC6sbd_Tyt1-Like"/>
    <property type="match status" value="1"/>
</dbReference>
<evidence type="ECO:0000256" key="6">
    <source>
        <dbReference type="SAM" id="MobiDB-lite"/>
    </source>
</evidence>
<proteinExistence type="predicted"/>
<feature type="transmembrane region" description="Helical" evidence="7">
    <location>
        <begin position="750"/>
        <end position="769"/>
    </location>
</feature>
<feature type="transmembrane region" description="Helical" evidence="7">
    <location>
        <begin position="886"/>
        <end position="911"/>
    </location>
</feature>
<dbReference type="SUPFAM" id="SSF161070">
    <property type="entry name" value="SNF-like"/>
    <property type="match status" value="1"/>
</dbReference>
<keyword evidence="3 7" id="KW-0812">Transmembrane</keyword>
<evidence type="ECO:0000313" key="8">
    <source>
        <dbReference type="EMBL" id="MPM02897.1"/>
    </source>
</evidence>
<feature type="transmembrane region" description="Helical" evidence="7">
    <location>
        <begin position="962"/>
        <end position="981"/>
    </location>
</feature>
<keyword evidence="5 7" id="KW-0472">Membrane</keyword>
<feature type="compositionally biased region" description="Basic residues" evidence="6">
    <location>
        <begin position="83"/>
        <end position="92"/>
    </location>
</feature>
<feature type="transmembrane region" description="Helical" evidence="7">
    <location>
        <begin position="1009"/>
        <end position="1027"/>
    </location>
</feature>
<evidence type="ECO:0000256" key="7">
    <source>
        <dbReference type="SAM" id="Phobius"/>
    </source>
</evidence>
<name>A0A644WH44_9ZZZZ</name>
<dbReference type="GO" id="GO:0016020">
    <property type="term" value="C:membrane"/>
    <property type="evidence" value="ECO:0007669"/>
    <property type="project" value="UniProtKB-SubCell"/>
</dbReference>
<feature type="transmembrane region" description="Helical" evidence="7">
    <location>
        <begin position="721"/>
        <end position="738"/>
    </location>
</feature>
<evidence type="ECO:0000256" key="5">
    <source>
        <dbReference type="ARBA" id="ARBA00023136"/>
    </source>
</evidence>
<dbReference type="EMBL" id="VSSQ01000906">
    <property type="protein sequence ID" value="MPM02897.1"/>
    <property type="molecule type" value="Genomic_DNA"/>
</dbReference>
<dbReference type="InterPro" id="IPR000175">
    <property type="entry name" value="Na/ntran_symport"/>
</dbReference>
<feature type="transmembrane region" description="Helical" evidence="7">
    <location>
        <begin position="794"/>
        <end position="819"/>
    </location>
</feature>
<protein>
    <recommendedName>
        <fullName evidence="9">Transporter</fullName>
    </recommendedName>
</protein>
<comment type="caution">
    <text evidence="8">The sequence shown here is derived from an EMBL/GenBank/DDBJ whole genome shotgun (WGS) entry which is preliminary data.</text>
</comment>
<dbReference type="AlphaFoldDB" id="A0A644WH44"/>
<organism evidence="8">
    <name type="scientific">bioreactor metagenome</name>
    <dbReference type="NCBI Taxonomy" id="1076179"/>
    <lineage>
        <taxon>unclassified sequences</taxon>
        <taxon>metagenomes</taxon>
        <taxon>ecological metagenomes</taxon>
    </lineage>
</organism>
<dbReference type="PROSITE" id="PS50267">
    <property type="entry name" value="NA_NEUROTRAN_SYMP_3"/>
    <property type="match status" value="1"/>
</dbReference>
<feature type="region of interest" description="Disordered" evidence="6">
    <location>
        <begin position="83"/>
        <end position="104"/>
    </location>
</feature>
<sequence length="1032" mass="113119">MLPSPLLVVEREVLLKESQIQLRIEFECFQESEYPSLGFFLHLDIRYRLRLTLLSGILAFGQGHRFGVPQDKCNDRGNLLHMSRTHTQRSHRRSSDSQTAGVPRPVGIEGKCVTVERYAALTHGGFSLTAVEAERADIQEHQVVVRTSCRYGDAFMHAGICQSLRISDNSLGVGSKRRIECFLEGDRFGGHDMRKRSADHQRASFIDTFGKLSLAKDHTASGAAQGLVGGRSNNIGPEHRVVLVCKYLTGNQTCKVGHINHENSPDRVCDIGHALEVDLSWIGAVTGKKNQGFDRFRLLFDCIIVKQAGLRVHRIAVGIKHLGRNILTISMGKVSAAVIVQAENLLITEFFTNLVPHFPAHFAGVGDSHFGEGRDLDAGVEDGPVGDQVGISAAVRLHIGMLCTEKLAGIFTSYRLDGIDIIATCIKAVIGIAFTVFVSQEVSHGKLAGYGGEVFTCYQLQVRPLIMQFVDNASGNTAVNIRNLLQGCSIGNHCLINLFALMQIRLQCFCFGHSFHLLREFLVGILPLQASSVNGLCPLCTFLLHFLCASHYNTPIVFFQDNRKKPHESEISGMKETKARETLASRLGFILLSAGCAIGLGNVWRFPFITGRYGGAAFVLIYILFLIILGLPVMVMELAIGRASKKNIGLALDTLTPAKKPWHVYGKLAIIGNYTLMMFYTTITGWLLSYLLHMAKGDFSGLDAAGVGAFFGGMLENPVSMTMWMIIAVILGFLPVARGLQSGVEKITKYMMIGLLGLMLILAGNSILLKGGAEGLKFYLIPDFSKLSGNFFEAVYAAMGQAFFTLSLGIGSIAIFGSYIDKKHRLTGEAVRIISLDTFVALCSGLIIFPAAFAFGVQPDAGPSLIFITLPNIFNQMAGGRFWGTLFFLFMSFAALSTLIAVFENIISFWIDTKGVSRKKATLINVLAISLLSIPCVLGFNILSGFQPLGPGTGVLDLEDFVVSSTLLPLGSLIFTLYCTWKYGWGWDKFIDEADSGDGLKFPSALRFYFQYILPAIILGIFIKGYWDIFVK</sequence>
<dbReference type="PANTHER" id="PTHR42948">
    <property type="entry name" value="TRANSPORTER"/>
    <property type="match status" value="1"/>
</dbReference>
<accession>A0A644WH44</accession>
<dbReference type="InterPro" id="IPR037272">
    <property type="entry name" value="SNS_sf"/>
</dbReference>
<dbReference type="Pfam" id="PF00209">
    <property type="entry name" value="SNF"/>
    <property type="match status" value="2"/>
</dbReference>
<reference evidence="8" key="1">
    <citation type="submission" date="2019-08" db="EMBL/GenBank/DDBJ databases">
        <authorList>
            <person name="Kucharzyk K."/>
            <person name="Murdoch R.W."/>
            <person name="Higgins S."/>
            <person name="Loffler F."/>
        </authorList>
    </citation>
    <scope>NUCLEOTIDE SEQUENCE</scope>
</reference>
<evidence type="ECO:0000256" key="3">
    <source>
        <dbReference type="ARBA" id="ARBA00022692"/>
    </source>
</evidence>
<dbReference type="NCBIfam" id="NF037979">
    <property type="entry name" value="Na_transp"/>
    <property type="match status" value="1"/>
</dbReference>
<dbReference type="InterPro" id="IPR047218">
    <property type="entry name" value="YocR/YhdH-like"/>
</dbReference>